<evidence type="ECO:0000256" key="5">
    <source>
        <dbReference type="ARBA" id="ARBA00022801"/>
    </source>
</evidence>
<feature type="region of interest" description="Disordered" evidence="7">
    <location>
        <begin position="93"/>
        <end position="112"/>
    </location>
</feature>
<comment type="similarity">
    <text evidence="3 6">Belongs to the peptidase S26 family.</text>
</comment>
<comment type="caution">
    <text evidence="9">The sequence shown here is derived from an EMBL/GenBank/DDBJ whole genome shotgun (WGS) entry which is preliminary data.</text>
</comment>
<evidence type="ECO:0000256" key="1">
    <source>
        <dbReference type="ARBA" id="ARBA00000677"/>
    </source>
</evidence>
<dbReference type="NCBIfam" id="TIGR02227">
    <property type="entry name" value="sigpep_I_bact"/>
    <property type="match status" value="1"/>
</dbReference>
<feature type="compositionally biased region" description="Basic and acidic residues" evidence="7">
    <location>
        <begin position="93"/>
        <end position="106"/>
    </location>
</feature>
<protein>
    <recommendedName>
        <fullName evidence="4 6">Signal peptidase I</fullName>
        <ecNumber evidence="4 6">3.4.21.89</ecNumber>
    </recommendedName>
</protein>
<dbReference type="PANTHER" id="PTHR43390:SF1">
    <property type="entry name" value="CHLOROPLAST PROCESSING PEPTIDASE"/>
    <property type="match status" value="1"/>
</dbReference>
<dbReference type="Pfam" id="PF10502">
    <property type="entry name" value="Peptidase_S26"/>
    <property type="match status" value="1"/>
</dbReference>
<evidence type="ECO:0000256" key="7">
    <source>
        <dbReference type="SAM" id="MobiDB-lite"/>
    </source>
</evidence>
<gene>
    <name evidence="9" type="primary">lepB</name>
    <name evidence="9" type="ORF">ACFO3F_05270</name>
</gene>
<sequence>MRLPPSPLRRGHRRRRAVIGTLSAATGLLVGAGAVLWAGHHYEVYAVAGPSMQPGLDPGARIVVELLDEDGRAHIERGDVVLFPDPGSWADHAERSALGEPGHGRAADSAAPLDEVPATVVKRVVGLPGERVVCCSRAGKLLIDGHELDEPYLHPSGGRFASDLAFDTVVPDGAVWVLGDHRAVSRDSRSDPAGALQGAVEVDDLIGVVRTRM</sequence>
<dbReference type="InterPro" id="IPR036286">
    <property type="entry name" value="LexA/Signal_pep-like_sf"/>
</dbReference>
<evidence type="ECO:0000256" key="2">
    <source>
        <dbReference type="ARBA" id="ARBA00004401"/>
    </source>
</evidence>
<dbReference type="InterPro" id="IPR019533">
    <property type="entry name" value="Peptidase_S26"/>
</dbReference>
<evidence type="ECO:0000256" key="6">
    <source>
        <dbReference type="RuleBase" id="RU362042"/>
    </source>
</evidence>
<dbReference type="Proteomes" id="UP001595955">
    <property type="component" value="Unassembled WGS sequence"/>
</dbReference>
<dbReference type="EMBL" id="JBHSGF010000003">
    <property type="protein sequence ID" value="MFC4554651.1"/>
    <property type="molecule type" value="Genomic_DNA"/>
</dbReference>
<keyword evidence="10" id="KW-1185">Reference proteome</keyword>
<name>A0ABV9D7U8_9MICO</name>
<dbReference type="PROSITE" id="PS00761">
    <property type="entry name" value="SPASE_I_3"/>
    <property type="match status" value="1"/>
</dbReference>
<dbReference type="GO" id="GO:0009003">
    <property type="term" value="F:signal peptidase activity"/>
    <property type="evidence" value="ECO:0007669"/>
    <property type="project" value="UniProtKB-EC"/>
</dbReference>
<dbReference type="InterPro" id="IPR000223">
    <property type="entry name" value="Pept_S26A_signal_pept_1"/>
</dbReference>
<evidence type="ECO:0000256" key="4">
    <source>
        <dbReference type="ARBA" id="ARBA00013208"/>
    </source>
</evidence>
<evidence type="ECO:0000256" key="3">
    <source>
        <dbReference type="ARBA" id="ARBA00009370"/>
    </source>
</evidence>
<accession>A0ABV9D7U8</accession>
<feature type="domain" description="Peptidase S26" evidence="8">
    <location>
        <begin position="34"/>
        <end position="212"/>
    </location>
</feature>
<dbReference type="EC" id="3.4.21.89" evidence="4 6"/>
<organism evidence="9 10">
    <name type="scientific">Georgenia faecalis</name>
    <dbReference type="NCBI Taxonomy" id="2483799"/>
    <lineage>
        <taxon>Bacteria</taxon>
        <taxon>Bacillati</taxon>
        <taxon>Actinomycetota</taxon>
        <taxon>Actinomycetes</taxon>
        <taxon>Micrococcales</taxon>
        <taxon>Bogoriellaceae</taxon>
        <taxon>Georgenia</taxon>
    </lineage>
</organism>
<proteinExistence type="inferred from homology"/>
<reference evidence="10" key="1">
    <citation type="journal article" date="2019" name="Int. J. Syst. Evol. Microbiol.">
        <title>The Global Catalogue of Microorganisms (GCM) 10K type strain sequencing project: providing services to taxonomists for standard genome sequencing and annotation.</title>
        <authorList>
            <consortium name="The Broad Institute Genomics Platform"/>
            <consortium name="The Broad Institute Genome Sequencing Center for Infectious Disease"/>
            <person name="Wu L."/>
            <person name="Ma J."/>
        </authorList>
    </citation>
    <scope>NUCLEOTIDE SEQUENCE [LARGE SCALE GENOMIC DNA]</scope>
    <source>
        <strain evidence="10">JCM 3369</strain>
    </source>
</reference>
<dbReference type="PRINTS" id="PR00727">
    <property type="entry name" value="LEADERPTASE"/>
</dbReference>
<comment type="catalytic activity">
    <reaction evidence="1 6">
        <text>Cleavage of hydrophobic, N-terminal signal or leader sequences from secreted and periplasmic proteins.</text>
        <dbReference type="EC" id="3.4.21.89"/>
    </reaction>
</comment>
<dbReference type="InterPro" id="IPR019758">
    <property type="entry name" value="Pept_S26A_signal_pept_1_CS"/>
</dbReference>
<evidence type="ECO:0000313" key="9">
    <source>
        <dbReference type="EMBL" id="MFC4554651.1"/>
    </source>
</evidence>
<comment type="subcellular location">
    <subcellularLocation>
        <location evidence="2">Cell membrane</location>
        <topology evidence="2">Single-pass type II membrane protein</topology>
    </subcellularLocation>
    <subcellularLocation>
        <location evidence="6">Membrane</location>
        <topology evidence="6">Single-pass type II membrane protein</topology>
    </subcellularLocation>
</comment>
<keyword evidence="6" id="KW-0645">Protease</keyword>
<dbReference type="RefSeq" id="WP_122825220.1">
    <property type="nucleotide sequence ID" value="NZ_CP033325.1"/>
</dbReference>
<dbReference type="Gene3D" id="2.10.109.10">
    <property type="entry name" value="Umud Fragment, subunit A"/>
    <property type="match status" value="1"/>
</dbReference>
<evidence type="ECO:0000313" key="10">
    <source>
        <dbReference type="Proteomes" id="UP001595955"/>
    </source>
</evidence>
<evidence type="ECO:0000259" key="8">
    <source>
        <dbReference type="Pfam" id="PF10502"/>
    </source>
</evidence>
<dbReference type="SUPFAM" id="SSF51306">
    <property type="entry name" value="LexA/Signal peptidase"/>
    <property type="match status" value="1"/>
</dbReference>
<dbReference type="CDD" id="cd06530">
    <property type="entry name" value="S26_SPase_I"/>
    <property type="match status" value="1"/>
</dbReference>
<keyword evidence="5 6" id="KW-0378">Hydrolase</keyword>
<dbReference type="PANTHER" id="PTHR43390">
    <property type="entry name" value="SIGNAL PEPTIDASE I"/>
    <property type="match status" value="1"/>
</dbReference>